<gene>
    <name evidence="4" type="ORF">F1C12_11855</name>
</gene>
<dbReference type="InterPro" id="IPR039422">
    <property type="entry name" value="MarR/SlyA-like"/>
</dbReference>
<evidence type="ECO:0000256" key="2">
    <source>
        <dbReference type="ARBA" id="ARBA00023163"/>
    </source>
</evidence>
<dbReference type="KEGG" id="lse:F1C12_11855"/>
<keyword evidence="1" id="KW-0805">Transcription regulation</keyword>
<evidence type="ECO:0000313" key="5">
    <source>
        <dbReference type="Proteomes" id="UP000515511"/>
    </source>
</evidence>
<dbReference type="Pfam" id="PF12802">
    <property type="entry name" value="MarR_2"/>
    <property type="match status" value="1"/>
</dbReference>
<accession>A0A7G6YB86</accession>
<evidence type="ECO:0000313" key="4">
    <source>
        <dbReference type="EMBL" id="QNE35751.1"/>
    </source>
</evidence>
<dbReference type="GO" id="GO:0003700">
    <property type="term" value="F:DNA-binding transcription factor activity"/>
    <property type="evidence" value="ECO:0007669"/>
    <property type="project" value="InterPro"/>
</dbReference>
<organism evidence="4 5">
    <name type="scientific">Leifsonia shinshuensis</name>
    <dbReference type="NCBI Taxonomy" id="150026"/>
    <lineage>
        <taxon>Bacteria</taxon>
        <taxon>Bacillati</taxon>
        <taxon>Actinomycetota</taxon>
        <taxon>Actinomycetes</taxon>
        <taxon>Micrococcales</taxon>
        <taxon>Microbacteriaceae</taxon>
        <taxon>Leifsonia</taxon>
    </lineage>
</organism>
<dbReference type="Proteomes" id="UP000515511">
    <property type="component" value="Chromosome"/>
</dbReference>
<dbReference type="SMART" id="SM00347">
    <property type="entry name" value="HTH_MARR"/>
    <property type="match status" value="1"/>
</dbReference>
<dbReference type="RefSeq" id="WP_185275215.1">
    <property type="nucleotide sequence ID" value="NZ_CP043641.1"/>
</dbReference>
<dbReference type="PANTHER" id="PTHR33164:SF56">
    <property type="entry name" value="HTH-TYPE TRANSCRIPTIONAL REGULATOR MHQR"/>
    <property type="match status" value="1"/>
</dbReference>
<name>A0A7G6YB86_9MICO</name>
<dbReference type="GO" id="GO:0006950">
    <property type="term" value="P:response to stress"/>
    <property type="evidence" value="ECO:0007669"/>
    <property type="project" value="TreeGrafter"/>
</dbReference>
<dbReference type="Gene3D" id="1.10.10.10">
    <property type="entry name" value="Winged helix-like DNA-binding domain superfamily/Winged helix DNA-binding domain"/>
    <property type="match status" value="1"/>
</dbReference>
<proteinExistence type="predicted"/>
<keyword evidence="2" id="KW-0804">Transcription</keyword>
<dbReference type="AlphaFoldDB" id="A0A7G6YB86"/>
<dbReference type="InterPro" id="IPR000835">
    <property type="entry name" value="HTH_MarR-typ"/>
</dbReference>
<dbReference type="InterPro" id="IPR036388">
    <property type="entry name" value="WH-like_DNA-bd_sf"/>
</dbReference>
<sequence>MTSKTERLTELVRAVAFAGRAAAEEWVRDSGLTRQQAFTLGYLEQNQDRDVIARELAEMSGTTAASVTSLLQGLEERGYVTRTSSPTDARIKVVRVTPEGARVVAGFDESMAAEQRKLFASLDEHEQDRLIALLEKVTADDASAAWPPGSGPRTRR</sequence>
<dbReference type="SUPFAM" id="SSF46785">
    <property type="entry name" value="Winged helix' DNA-binding domain"/>
    <property type="match status" value="1"/>
</dbReference>
<evidence type="ECO:0000259" key="3">
    <source>
        <dbReference type="PROSITE" id="PS50995"/>
    </source>
</evidence>
<evidence type="ECO:0000256" key="1">
    <source>
        <dbReference type="ARBA" id="ARBA00023015"/>
    </source>
</evidence>
<feature type="domain" description="HTH marR-type" evidence="3">
    <location>
        <begin position="5"/>
        <end position="139"/>
    </location>
</feature>
<dbReference type="EMBL" id="CP043641">
    <property type="protein sequence ID" value="QNE35751.1"/>
    <property type="molecule type" value="Genomic_DNA"/>
</dbReference>
<protein>
    <submittedName>
        <fullName evidence="4">MarR family transcriptional regulator</fullName>
    </submittedName>
</protein>
<dbReference type="PANTHER" id="PTHR33164">
    <property type="entry name" value="TRANSCRIPTIONAL REGULATOR, MARR FAMILY"/>
    <property type="match status" value="1"/>
</dbReference>
<reference evidence="5" key="1">
    <citation type="submission" date="2019-09" db="EMBL/GenBank/DDBJ databases">
        <title>Antimicrobial potential of Antarctic Bacteria.</title>
        <authorList>
            <person name="Benaud N."/>
            <person name="Edwards R.J."/>
            <person name="Ferrari B.C."/>
        </authorList>
    </citation>
    <scope>NUCLEOTIDE SEQUENCE [LARGE SCALE GENOMIC DNA]</scope>
    <source>
        <strain evidence="5">INR9</strain>
    </source>
</reference>
<dbReference type="PROSITE" id="PS50995">
    <property type="entry name" value="HTH_MARR_2"/>
    <property type="match status" value="1"/>
</dbReference>
<dbReference type="InterPro" id="IPR036390">
    <property type="entry name" value="WH_DNA-bd_sf"/>
</dbReference>
<dbReference type="PRINTS" id="PR00598">
    <property type="entry name" value="HTHMARR"/>
</dbReference>